<comment type="caution">
    <text evidence="1">The sequence shown here is derived from an EMBL/GenBank/DDBJ whole genome shotgun (WGS) entry which is preliminary data.</text>
</comment>
<keyword evidence="2" id="KW-1185">Reference proteome</keyword>
<evidence type="ECO:0000313" key="2">
    <source>
        <dbReference type="Proteomes" id="UP000828941"/>
    </source>
</evidence>
<accession>A0ACB9N7C6</accession>
<sequence>MDKLAKLRSLTVSYCQHLEEIPELPATIEIIDANGCESLQRYSQLASMLRFKQGFERIDFSDCHKLISTHGEQWANLLLFKGFSGKPKLEILIPGSEIPEWFSHQSLESSISFQMPVNTSKNVIALALCTLLRSKEEETEQVSYEVQIFINGAITSFFETRPYLCKSDHLWLYYFPQRLISSSMTDCIDVKVSFVVVNELGTRTPFLKAFGVHPISGQSEEMGELGDIYGSNITLALRQFMKDLEEVDRLRRSGRW</sequence>
<evidence type="ECO:0000313" key="1">
    <source>
        <dbReference type="EMBL" id="KAI4332397.1"/>
    </source>
</evidence>
<dbReference type="EMBL" id="CM039432">
    <property type="protein sequence ID" value="KAI4332397.1"/>
    <property type="molecule type" value="Genomic_DNA"/>
</dbReference>
<name>A0ACB9N7C6_BAUVA</name>
<organism evidence="1 2">
    <name type="scientific">Bauhinia variegata</name>
    <name type="common">Purple orchid tree</name>
    <name type="synonym">Phanera variegata</name>
    <dbReference type="NCBI Taxonomy" id="167791"/>
    <lineage>
        <taxon>Eukaryota</taxon>
        <taxon>Viridiplantae</taxon>
        <taxon>Streptophyta</taxon>
        <taxon>Embryophyta</taxon>
        <taxon>Tracheophyta</taxon>
        <taxon>Spermatophyta</taxon>
        <taxon>Magnoliopsida</taxon>
        <taxon>eudicotyledons</taxon>
        <taxon>Gunneridae</taxon>
        <taxon>Pentapetalae</taxon>
        <taxon>rosids</taxon>
        <taxon>fabids</taxon>
        <taxon>Fabales</taxon>
        <taxon>Fabaceae</taxon>
        <taxon>Cercidoideae</taxon>
        <taxon>Cercideae</taxon>
        <taxon>Bauhiniinae</taxon>
        <taxon>Bauhinia</taxon>
    </lineage>
</organism>
<dbReference type="Proteomes" id="UP000828941">
    <property type="component" value="Chromosome 7"/>
</dbReference>
<protein>
    <submittedName>
        <fullName evidence="1">Uncharacterized protein</fullName>
    </submittedName>
</protein>
<reference evidence="1 2" key="1">
    <citation type="journal article" date="2022" name="DNA Res.">
        <title>Chromosomal-level genome assembly of the orchid tree Bauhinia variegata (Leguminosae; Cercidoideae) supports the allotetraploid origin hypothesis of Bauhinia.</title>
        <authorList>
            <person name="Zhong Y."/>
            <person name="Chen Y."/>
            <person name="Zheng D."/>
            <person name="Pang J."/>
            <person name="Liu Y."/>
            <person name="Luo S."/>
            <person name="Meng S."/>
            <person name="Qian L."/>
            <person name="Wei D."/>
            <person name="Dai S."/>
            <person name="Zhou R."/>
        </authorList>
    </citation>
    <scope>NUCLEOTIDE SEQUENCE [LARGE SCALE GENOMIC DNA]</scope>
    <source>
        <strain evidence="1">BV-YZ2020</strain>
    </source>
</reference>
<proteinExistence type="predicted"/>
<gene>
    <name evidence="1" type="ORF">L6164_017307</name>
</gene>